<dbReference type="SUPFAM" id="SSF51658">
    <property type="entry name" value="Xylose isomerase-like"/>
    <property type="match status" value="1"/>
</dbReference>
<reference evidence="3" key="2">
    <citation type="submission" date="2020-09" db="EMBL/GenBank/DDBJ databases">
        <authorList>
            <person name="Sun Q."/>
            <person name="Ohkuma M."/>
        </authorList>
    </citation>
    <scope>NUCLEOTIDE SEQUENCE</scope>
    <source>
        <strain evidence="3">JCM 17820</strain>
    </source>
</reference>
<evidence type="ECO:0000259" key="2">
    <source>
        <dbReference type="Pfam" id="PF01261"/>
    </source>
</evidence>
<name>A0A830GI24_9EURY</name>
<protein>
    <submittedName>
        <fullName evidence="3">Hydroxypyruvate isomerase</fullName>
    </submittedName>
</protein>
<sequence>MLPFSVCLEMLYTDRPFIDRFQPVASLGAEAVEFWTWADKNLDAVERTLASTDLDLVGMVGTEGPLTDPDRLDETVTEIERSVAVAERLDCPTLFVLTGDDQPGVTEERQRELVAEGLRAAAPTAEDAGVTLVLEPLNTAVDHPGYFLEAADVGFDVVRSVDSPAVALLYDVYHQQVTEGNIIETMTENVEDIGHVHIADVPGRYEPGTGELNYPNILDAVDEAGFDGYVGFEYRARADPESAIRAGLSLGERRPGRDVS</sequence>
<dbReference type="InterPro" id="IPR013022">
    <property type="entry name" value="Xyl_isomerase-like_TIM-brl"/>
</dbReference>
<dbReference type="InterPro" id="IPR036237">
    <property type="entry name" value="Xyl_isomerase-like_sf"/>
</dbReference>
<accession>A0A830GI24</accession>
<keyword evidence="1 3" id="KW-0413">Isomerase</keyword>
<dbReference type="InterPro" id="IPR026040">
    <property type="entry name" value="HyI-like"/>
</dbReference>
<feature type="domain" description="Xylose isomerase-like TIM barrel" evidence="2">
    <location>
        <begin position="22"/>
        <end position="249"/>
    </location>
</feature>
<evidence type="ECO:0000313" key="4">
    <source>
        <dbReference type="Proteomes" id="UP000605784"/>
    </source>
</evidence>
<dbReference type="Pfam" id="PF01261">
    <property type="entry name" value="AP_endonuc_2"/>
    <property type="match status" value="1"/>
</dbReference>
<dbReference type="Gene3D" id="3.20.20.150">
    <property type="entry name" value="Divalent-metal-dependent TIM barrel enzymes"/>
    <property type="match status" value="1"/>
</dbReference>
<dbReference type="RefSeq" id="WP_188994781.1">
    <property type="nucleotide sequence ID" value="NZ_BMOU01000001.1"/>
</dbReference>
<dbReference type="PANTHER" id="PTHR43489">
    <property type="entry name" value="ISOMERASE"/>
    <property type="match status" value="1"/>
</dbReference>
<evidence type="ECO:0000256" key="1">
    <source>
        <dbReference type="ARBA" id="ARBA00023235"/>
    </source>
</evidence>
<proteinExistence type="predicted"/>
<dbReference type="Proteomes" id="UP000605784">
    <property type="component" value="Unassembled WGS sequence"/>
</dbReference>
<dbReference type="EMBL" id="BMOU01000001">
    <property type="protein sequence ID" value="GGN88422.1"/>
    <property type="molecule type" value="Genomic_DNA"/>
</dbReference>
<dbReference type="GO" id="GO:0016853">
    <property type="term" value="F:isomerase activity"/>
    <property type="evidence" value="ECO:0007669"/>
    <property type="project" value="UniProtKB-KW"/>
</dbReference>
<dbReference type="PIRSF" id="PIRSF006241">
    <property type="entry name" value="HyI"/>
    <property type="match status" value="1"/>
</dbReference>
<dbReference type="AlphaFoldDB" id="A0A830GI24"/>
<organism evidence="3 4">
    <name type="scientific">Haloarcula pellucida</name>
    <dbReference type="NCBI Taxonomy" id="1427151"/>
    <lineage>
        <taxon>Archaea</taxon>
        <taxon>Methanobacteriati</taxon>
        <taxon>Methanobacteriota</taxon>
        <taxon>Stenosarchaea group</taxon>
        <taxon>Halobacteria</taxon>
        <taxon>Halobacteriales</taxon>
        <taxon>Haloarculaceae</taxon>
        <taxon>Haloarcula</taxon>
    </lineage>
</organism>
<dbReference type="PANTHER" id="PTHR43489:SF3">
    <property type="entry name" value="XYLOSE ISOMERASE DOMAIN PROTEIN TIM BARREL"/>
    <property type="match status" value="1"/>
</dbReference>
<evidence type="ECO:0000313" key="3">
    <source>
        <dbReference type="EMBL" id="GGN88422.1"/>
    </source>
</evidence>
<gene>
    <name evidence="3" type="ORF">GCM10009030_08110</name>
</gene>
<dbReference type="InterPro" id="IPR050417">
    <property type="entry name" value="Sugar_Epim/Isomerase"/>
</dbReference>
<keyword evidence="4" id="KW-1185">Reference proteome</keyword>
<comment type="caution">
    <text evidence="3">The sequence shown here is derived from an EMBL/GenBank/DDBJ whole genome shotgun (WGS) entry which is preliminary data.</text>
</comment>
<reference evidence="3" key="1">
    <citation type="journal article" date="2014" name="Int. J. Syst. Evol. Microbiol.">
        <title>Complete genome sequence of Corynebacterium casei LMG S-19264T (=DSM 44701T), isolated from a smear-ripened cheese.</title>
        <authorList>
            <consortium name="US DOE Joint Genome Institute (JGI-PGF)"/>
            <person name="Walter F."/>
            <person name="Albersmeier A."/>
            <person name="Kalinowski J."/>
            <person name="Ruckert C."/>
        </authorList>
    </citation>
    <scope>NUCLEOTIDE SEQUENCE</scope>
    <source>
        <strain evidence="3">JCM 17820</strain>
    </source>
</reference>
<keyword evidence="3" id="KW-0670">Pyruvate</keyword>